<evidence type="ECO:0000313" key="1">
    <source>
        <dbReference type="EMBL" id="CAK8054024.1"/>
    </source>
</evidence>
<gene>
    <name evidence="1" type="ORF">R54876_GBNLAHCA_00583</name>
</gene>
<dbReference type="PANTHER" id="PTHR28055">
    <property type="entry name" value="ALTERED INHERITANCE OF MITOCHONDRIA PROTEIN 41, MITOCHONDRIAL"/>
    <property type="match status" value="1"/>
</dbReference>
<dbReference type="InterPro" id="IPR003789">
    <property type="entry name" value="Asn/Gln_tRNA_amidoTrase-B-like"/>
</dbReference>
<accession>A0ABM9N4E1</accession>
<proteinExistence type="predicted"/>
<dbReference type="Pfam" id="PF09424">
    <property type="entry name" value="YqeY"/>
    <property type="match status" value="1"/>
</dbReference>
<dbReference type="Gene3D" id="1.10.10.410">
    <property type="match status" value="1"/>
</dbReference>
<dbReference type="Gene3D" id="1.10.1510.10">
    <property type="entry name" value="Uncharacterised protein YqeY/AIM41 PF09424, N-terminal domain"/>
    <property type="match status" value="1"/>
</dbReference>
<keyword evidence="2" id="KW-1185">Reference proteome</keyword>
<protein>
    <submittedName>
        <fullName evidence="1">May have tRNA amino acid amidase activity (YqeY)</fullName>
    </submittedName>
</protein>
<dbReference type="Proteomes" id="UP001314241">
    <property type="component" value="Unassembled WGS sequence"/>
</dbReference>
<dbReference type="InterPro" id="IPR042184">
    <property type="entry name" value="YqeY/Aim41_N"/>
</dbReference>
<comment type="caution">
    <text evidence="1">The sequence shown here is derived from an EMBL/GenBank/DDBJ whole genome shotgun (WGS) entry which is preliminary data.</text>
</comment>
<sequence length="149" mass="16383">MSLKEQLQEDMKAAMKAKDKDRLTLVRGLKSAVMNEEIELNHDLTPDEELTVVSREVKQQKDSLAEFKAANRQDLVDQVQKQLDILAEYMPKQLSADEIKTIIQKAIEQTGASAPSDMGKVMGVVSGQVKGKADGKTVANEVKAMLAAK</sequence>
<dbReference type="RefSeq" id="WP_349641567.1">
    <property type="nucleotide sequence ID" value="NZ_CAWVOH010000001.1"/>
</dbReference>
<dbReference type="SUPFAM" id="SSF89095">
    <property type="entry name" value="GatB/YqeY motif"/>
    <property type="match status" value="1"/>
</dbReference>
<reference evidence="1 2" key="1">
    <citation type="submission" date="2024-01" db="EMBL/GenBank/DDBJ databases">
        <authorList>
            <person name="Botero Cardona J."/>
        </authorList>
    </citation>
    <scope>NUCLEOTIDE SEQUENCE [LARGE SCALE GENOMIC DNA]</scope>
    <source>
        <strain evidence="1 2">LMG 33000</strain>
    </source>
</reference>
<dbReference type="PANTHER" id="PTHR28055:SF1">
    <property type="entry name" value="ALTERED INHERITANCE OF MITOCHONDRIA PROTEIN 41, MITOCHONDRIAL"/>
    <property type="match status" value="1"/>
</dbReference>
<dbReference type="EMBL" id="CAWVOH010000001">
    <property type="protein sequence ID" value="CAK8054024.1"/>
    <property type="molecule type" value="Genomic_DNA"/>
</dbReference>
<dbReference type="InterPro" id="IPR023168">
    <property type="entry name" value="GatB_Yqey_C_2"/>
</dbReference>
<dbReference type="InterPro" id="IPR019004">
    <property type="entry name" value="YqeY/Aim41"/>
</dbReference>
<evidence type="ECO:0000313" key="2">
    <source>
        <dbReference type="Proteomes" id="UP001314241"/>
    </source>
</evidence>
<name>A0ABM9N4E1_9LACO</name>
<organism evidence="1 2">
    <name type="scientific">Eupransor demetentiae</name>
    <dbReference type="NCBI Taxonomy" id="3109584"/>
    <lineage>
        <taxon>Bacteria</taxon>
        <taxon>Bacillati</taxon>
        <taxon>Bacillota</taxon>
        <taxon>Bacilli</taxon>
        <taxon>Lactobacillales</taxon>
        <taxon>Lactobacillaceae</taxon>
        <taxon>Eupransor</taxon>
    </lineage>
</organism>